<dbReference type="AlphaFoldDB" id="A0A9D5Q7N9"/>
<reference evidence="1" key="1">
    <citation type="submission" date="2019-11" db="EMBL/GenBank/DDBJ databases">
        <title>Microbial mats filling the niche in hypersaline microbial mats.</title>
        <authorList>
            <person name="Wong H.L."/>
            <person name="Macleod F.I."/>
            <person name="White R.A. III"/>
            <person name="Burns B.P."/>
        </authorList>
    </citation>
    <scope>NUCLEOTIDE SEQUENCE</scope>
    <source>
        <strain evidence="1">Rbin_158</strain>
    </source>
</reference>
<comment type="caution">
    <text evidence="1">The sequence shown here is derived from an EMBL/GenBank/DDBJ whole genome shotgun (WGS) entry which is preliminary data.</text>
</comment>
<gene>
    <name evidence="1" type="ORF">GF339_18100</name>
</gene>
<organism evidence="1 2">
    <name type="scientific">candidate division KSB3 bacterium</name>
    <dbReference type="NCBI Taxonomy" id="2044937"/>
    <lineage>
        <taxon>Bacteria</taxon>
        <taxon>candidate division KSB3</taxon>
    </lineage>
</organism>
<evidence type="ECO:0000313" key="1">
    <source>
        <dbReference type="EMBL" id="MBD3326502.1"/>
    </source>
</evidence>
<proteinExistence type="predicted"/>
<accession>A0A9D5Q7N9</accession>
<dbReference type="EMBL" id="WJJP01000589">
    <property type="protein sequence ID" value="MBD3326502.1"/>
    <property type="molecule type" value="Genomic_DNA"/>
</dbReference>
<protein>
    <submittedName>
        <fullName evidence="1">Uncharacterized protein</fullName>
    </submittedName>
</protein>
<evidence type="ECO:0000313" key="2">
    <source>
        <dbReference type="Proteomes" id="UP000649604"/>
    </source>
</evidence>
<name>A0A9D5Q7N9_9BACT</name>
<sequence length="266" mass="29668">MLKQLKIMFMMGAIITLLLLGAQPLIAQTAEQPSLGQIPGVALSPLQFLNADQAEVPLLCVINTRNEGPQWFLLNAEIGHEHLGPFSASPAVIQELSVSPDGRYAAIIAVDEGQPVFEVIDFPLLMQEKTYRVLQKLDPYPGVVEIRRWEGDQVYIASTMLLTHANQTGERNASELDLSWPEVFSLDVRTGEIRGVSEGAKNPVDHYLQVLTDPSVSEDQKDAALAKLLLFEEEKLTLAHLLTILEQEQNPKRILKILKKMDELRQ</sequence>
<dbReference type="Proteomes" id="UP000649604">
    <property type="component" value="Unassembled WGS sequence"/>
</dbReference>